<dbReference type="InterPro" id="IPR007324">
    <property type="entry name" value="Sugar-bd_dom_put"/>
</dbReference>
<reference evidence="6 7" key="1">
    <citation type="submission" date="2022-12" db="EMBL/GenBank/DDBJ databases">
        <authorList>
            <person name="Muema E."/>
        </authorList>
    </citation>
    <scope>NUCLEOTIDE SEQUENCE [LARGE SCALE GENOMIC DNA]</scope>
    <source>
        <strain evidence="7">1326</strain>
    </source>
</reference>
<dbReference type="RefSeq" id="WP_337108631.1">
    <property type="nucleotide sequence ID" value="NZ_JAPYKS010000024.1"/>
</dbReference>
<name>A0ABU8L470_9HYPH</name>
<dbReference type="PANTHER" id="PTHR34294">
    <property type="entry name" value="TRANSCRIPTIONAL REGULATOR-RELATED"/>
    <property type="match status" value="1"/>
</dbReference>
<dbReference type="Proteomes" id="UP001387293">
    <property type="component" value="Unassembled WGS sequence"/>
</dbReference>
<evidence type="ECO:0000259" key="5">
    <source>
        <dbReference type="Pfam" id="PF04198"/>
    </source>
</evidence>
<dbReference type="Gene3D" id="3.40.50.1360">
    <property type="match status" value="1"/>
</dbReference>
<evidence type="ECO:0000313" key="6">
    <source>
        <dbReference type="EMBL" id="MEI9412211.1"/>
    </source>
</evidence>
<evidence type="ECO:0000256" key="1">
    <source>
        <dbReference type="ARBA" id="ARBA00010466"/>
    </source>
</evidence>
<dbReference type="Pfam" id="PF04198">
    <property type="entry name" value="Sugar-bind"/>
    <property type="match status" value="1"/>
</dbReference>
<evidence type="ECO:0000313" key="7">
    <source>
        <dbReference type="Proteomes" id="UP001387293"/>
    </source>
</evidence>
<feature type="domain" description="Sugar-binding" evidence="5">
    <location>
        <begin position="18"/>
        <end position="271"/>
    </location>
</feature>
<keyword evidence="4" id="KW-0804">Transcription</keyword>
<proteinExistence type="inferred from homology"/>
<comment type="similarity">
    <text evidence="1">Belongs to the SorC transcriptional regulatory family.</text>
</comment>
<dbReference type="SUPFAM" id="SSF100950">
    <property type="entry name" value="NagB/RpiA/CoA transferase-like"/>
    <property type="match status" value="1"/>
</dbReference>
<sequence>MLAQARERGIVQIRINSKVANCIELENRLRHSYGVSDPIVVPTPPDPALLPQVIAAAAGQALSLRIRDGISVGVGWGRTLQLSLRSVTVRPVKGMSVVSLLGGLTRGSAINIYEMASRLAALYEAECFYIAAPVFTDTEATRDLLMRQSILEDAFTHARDVDAAFVSVGAVHKDATIFRIGLIGEDDLISLHQAGAVGDICGHWIDADGQLVDHPLNHRVIGLAPESLRDIDTVILPSGGLDKVPVLRAVLRLGVADVLITDEQTAAAILAEKP</sequence>
<keyword evidence="2" id="KW-0805">Transcription regulation</keyword>
<organism evidence="6 7">
    <name type="scientific">Mesorhizobium salmacidum</name>
    <dbReference type="NCBI Taxonomy" id="3015171"/>
    <lineage>
        <taxon>Bacteria</taxon>
        <taxon>Pseudomonadati</taxon>
        <taxon>Pseudomonadota</taxon>
        <taxon>Alphaproteobacteria</taxon>
        <taxon>Hyphomicrobiales</taxon>
        <taxon>Phyllobacteriaceae</taxon>
        <taxon>Mesorhizobium</taxon>
    </lineage>
</organism>
<keyword evidence="7" id="KW-1185">Reference proteome</keyword>
<dbReference type="InterPro" id="IPR037171">
    <property type="entry name" value="NagB/RpiA_transferase-like"/>
</dbReference>
<accession>A0ABU8L470</accession>
<dbReference type="InterPro" id="IPR051054">
    <property type="entry name" value="SorC_transcr_regulators"/>
</dbReference>
<dbReference type="EMBL" id="JAPYKS010000024">
    <property type="protein sequence ID" value="MEI9412211.1"/>
    <property type="molecule type" value="Genomic_DNA"/>
</dbReference>
<dbReference type="PANTHER" id="PTHR34294:SF1">
    <property type="entry name" value="TRANSCRIPTIONAL REGULATOR LSRR"/>
    <property type="match status" value="1"/>
</dbReference>
<protein>
    <submittedName>
        <fullName evidence="6">Sugar-binding transcriptional regulator</fullName>
    </submittedName>
</protein>
<gene>
    <name evidence="6" type="ORF">O7A60_26135</name>
</gene>
<keyword evidence="3" id="KW-0238">DNA-binding</keyword>
<evidence type="ECO:0000256" key="2">
    <source>
        <dbReference type="ARBA" id="ARBA00023015"/>
    </source>
</evidence>
<evidence type="ECO:0000256" key="3">
    <source>
        <dbReference type="ARBA" id="ARBA00023125"/>
    </source>
</evidence>
<evidence type="ECO:0000256" key="4">
    <source>
        <dbReference type="ARBA" id="ARBA00023163"/>
    </source>
</evidence>
<comment type="caution">
    <text evidence="6">The sequence shown here is derived from an EMBL/GenBank/DDBJ whole genome shotgun (WGS) entry which is preliminary data.</text>
</comment>